<dbReference type="InParanoid" id="A0A5E4EJT7"/>
<organism evidence="1 2">
    <name type="scientific">Prunus dulcis</name>
    <name type="common">Almond</name>
    <name type="synonym">Amygdalus dulcis</name>
    <dbReference type="NCBI Taxonomy" id="3755"/>
    <lineage>
        <taxon>Eukaryota</taxon>
        <taxon>Viridiplantae</taxon>
        <taxon>Streptophyta</taxon>
        <taxon>Embryophyta</taxon>
        <taxon>Tracheophyta</taxon>
        <taxon>Spermatophyta</taxon>
        <taxon>Magnoliopsida</taxon>
        <taxon>eudicotyledons</taxon>
        <taxon>Gunneridae</taxon>
        <taxon>Pentapetalae</taxon>
        <taxon>rosids</taxon>
        <taxon>fabids</taxon>
        <taxon>Rosales</taxon>
        <taxon>Rosaceae</taxon>
        <taxon>Amygdaloideae</taxon>
        <taxon>Amygdaleae</taxon>
        <taxon>Prunus</taxon>
    </lineage>
</organism>
<proteinExistence type="predicted"/>
<reference evidence="2" key="1">
    <citation type="journal article" date="2020" name="Plant J.">
        <title>Transposons played a major role in the diversification between the closely related almond and peach genomes: results from the almond genome sequence.</title>
        <authorList>
            <person name="Alioto T."/>
            <person name="Alexiou K.G."/>
            <person name="Bardil A."/>
            <person name="Barteri F."/>
            <person name="Castanera R."/>
            <person name="Cruz F."/>
            <person name="Dhingra A."/>
            <person name="Duval H."/>
            <person name="Fernandez I Marti A."/>
            <person name="Frias L."/>
            <person name="Galan B."/>
            <person name="Garcia J.L."/>
            <person name="Howad W."/>
            <person name="Gomez-Garrido J."/>
            <person name="Gut M."/>
            <person name="Julca I."/>
            <person name="Morata J."/>
            <person name="Puigdomenech P."/>
            <person name="Ribeca P."/>
            <person name="Rubio Cabetas M.J."/>
            <person name="Vlasova A."/>
            <person name="Wirthensohn M."/>
            <person name="Garcia-Mas J."/>
            <person name="Gabaldon T."/>
            <person name="Casacuberta J.M."/>
            <person name="Arus P."/>
        </authorList>
    </citation>
    <scope>NUCLEOTIDE SEQUENCE [LARGE SCALE GENOMIC DNA]</scope>
    <source>
        <strain evidence="2">cv. Texas</strain>
    </source>
</reference>
<name>A0A5E4EJT7_PRUDU</name>
<dbReference type="Proteomes" id="UP000327085">
    <property type="component" value="Chromosome 1"/>
</dbReference>
<dbReference type="AlphaFoldDB" id="A0A5E4EJT7"/>
<dbReference type="Gramene" id="VVA16025">
    <property type="protein sequence ID" value="VVA16025"/>
    <property type="gene ID" value="Prudul26B011351"/>
</dbReference>
<evidence type="ECO:0000313" key="1">
    <source>
        <dbReference type="EMBL" id="VVA16025.1"/>
    </source>
</evidence>
<accession>A0A5E4EJT7</accession>
<evidence type="ECO:0000313" key="2">
    <source>
        <dbReference type="Proteomes" id="UP000327085"/>
    </source>
</evidence>
<sequence>MSFFTFPSDVESQILGILLPRLLTLGHLMSHFVDVGRLLPKHLLLVKEHAAHVRGWQFAEEVAPLARDATAQAIPPQTNSEKKRVSIWTATIQEDRKNIWTTTIV</sequence>
<dbReference type="EMBL" id="CABIKO010000017">
    <property type="protein sequence ID" value="VVA16025.1"/>
    <property type="molecule type" value="Genomic_DNA"/>
</dbReference>
<protein>
    <submittedName>
        <fullName evidence="1">Uncharacterized protein</fullName>
    </submittedName>
</protein>
<gene>
    <name evidence="1" type="ORF">ALMOND_2B011351</name>
</gene>